<keyword evidence="1" id="KW-0812">Transmembrane</keyword>
<gene>
    <name evidence="2" type="ORF">BJ878DRAFT_11396</name>
</gene>
<keyword evidence="1" id="KW-1133">Transmembrane helix</keyword>
<accession>A0A9P7Z5L1</accession>
<dbReference type="OrthoDB" id="4586224at2759"/>
<evidence type="ECO:0000256" key="1">
    <source>
        <dbReference type="SAM" id="Phobius"/>
    </source>
</evidence>
<dbReference type="Proteomes" id="UP000887226">
    <property type="component" value="Unassembled WGS sequence"/>
</dbReference>
<evidence type="ECO:0000313" key="3">
    <source>
        <dbReference type="Proteomes" id="UP000887226"/>
    </source>
</evidence>
<keyword evidence="1" id="KW-0472">Membrane</keyword>
<protein>
    <submittedName>
        <fullName evidence="2">Uncharacterized protein</fullName>
    </submittedName>
</protein>
<dbReference type="EMBL" id="MU253841">
    <property type="protein sequence ID" value="KAG9245552.1"/>
    <property type="molecule type" value="Genomic_DNA"/>
</dbReference>
<organism evidence="2 3">
    <name type="scientific">Calycina marina</name>
    <dbReference type="NCBI Taxonomy" id="1763456"/>
    <lineage>
        <taxon>Eukaryota</taxon>
        <taxon>Fungi</taxon>
        <taxon>Dikarya</taxon>
        <taxon>Ascomycota</taxon>
        <taxon>Pezizomycotina</taxon>
        <taxon>Leotiomycetes</taxon>
        <taxon>Helotiales</taxon>
        <taxon>Pezizellaceae</taxon>
        <taxon>Calycina</taxon>
    </lineage>
</organism>
<proteinExistence type="predicted"/>
<evidence type="ECO:0000313" key="2">
    <source>
        <dbReference type="EMBL" id="KAG9245552.1"/>
    </source>
</evidence>
<name>A0A9P7Z5L1_9HELO</name>
<dbReference type="AlphaFoldDB" id="A0A9P7Z5L1"/>
<feature type="transmembrane region" description="Helical" evidence="1">
    <location>
        <begin position="94"/>
        <end position="116"/>
    </location>
</feature>
<feature type="transmembrane region" description="Helical" evidence="1">
    <location>
        <begin position="64"/>
        <end position="82"/>
    </location>
</feature>
<keyword evidence="3" id="KW-1185">Reference proteome</keyword>
<reference evidence="2" key="1">
    <citation type="journal article" date="2021" name="IMA Fungus">
        <title>Genomic characterization of three marine fungi, including Emericellopsis atlantica sp. nov. with signatures of a generalist lifestyle and marine biomass degradation.</title>
        <authorList>
            <person name="Hagestad O.C."/>
            <person name="Hou L."/>
            <person name="Andersen J.H."/>
            <person name="Hansen E.H."/>
            <person name="Altermark B."/>
            <person name="Li C."/>
            <person name="Kuhnert E."/>
            <person name="Cox R.J."/>
            <person name="Crous P.W."/>
            <person name="Spatafora J.W."/>
            <person name="Lail K."/>
            <person name="Amirebrahimi M."/>
            <person name="Lipzen A."/>
            <person name="Pangilinan J."/>
            <person name="Andreopoulos W."/>
            <person name="Hayes R.D."/>
            <person name="Ng V."/>
            <person name="Grigoriev I.V."/>
            <person name="Jackson S.A."/>
            <person name="Sutton T.D.S."/>
            <person name="Dobson A.D.W."/>
            <person name="Rama T."/>
        </authorList>
    </citation>
    <scope>NUCLEOTIDE SEQUENCE</scope>
    <source>
        <strain evidence="2">TRa3180A</strain>
    </source>
</reference>
<comment type="caution">
    <text evidence="2">The sequence shown here is derived from an EMBL/GenBank/DDBJ whole genome shotgun (WGS) entry which is preliminary data.</text>
</comment>
<sequence length="139" mass="15568">MIWFPHSFRHNVIMTNLCQSNAVLWMKEGWDGNESMIAKSSAHCLRQPSKIHIIFISGTAAKTVVIWLHVISAINALIMGIVRPTSYKYADLVSISYVFVPMTISGIFRLPIAFCLSDNYSFANFNKLDGAVSLSERPS</sequence>